<sequence>MTQLSPTKLTSRNKSKFLGTLLDLIVVRLWSMQSPNILVWMVWVAGGESRDVGDEMQELTVRLEKMVLHYKPTCGGGGRRAFELLLLEEEVEEVRLVFFRELPPIGFGLLLLEKEVEDVSLVFFQELPPIGFGLLLLEEEVDEVRLVFFQELPPIGFGLLLLEEEVEEVRLVFFRDLPPIGFGFGLLLLEEEVDEVRSSDIGEPIFLLVHFLVAGTKKFSPQSLSIILDSSTPNLEAYILAKFVRVKAQPCKPTEKATVPFLWVNLDITKERIFICSHNDICVFNDPLECLISFFSINLELKEKPVHLVNRQERSNPFSKSLSEDSFSLDAHTFNTVNHDKSTISDTKGKVDSSSLDDEQEVEDNSSIPSGSATCAPSLS</sequence>
<feature type="region of interest" description="Disordered" evidence="1">
    <location>
        <begin position="339"/>
        <end position="380"/>
    </location>
</feature>
<evidence type="ECO:0000313" key="2">
    <source>
        <dbReference type="EMBL" id="KAL2529328.1"/>
    </source>
</evidence>
<feature type="compositionally biased region" description="Acidic residues" evidence="1">
    <location>
        <begin position="355"/>
        <end position="364"/>
    </location>
</feature>
<feature type="compositionally biased region" description="Basic and acidic residues" evidence="1">
    <location>
        <begin position="339"/>
        <end position="351"/>
    </location>
</feature>
<comment type="caution">
    <text evidence="2">The sequence shown here is derived from an EMBL/GenBank/DDBJ whole genome shotgun (WGS) entry which is preliminary data.</text>
</comment>
<protein>
    <submittedName>
        <fullName evidence="2">Uncharacterized protein</fullName>
    </submittedName>
</protein>
<dbReference type="AlphaFoldDB" id="A0ABD1UXA3"/>
<keyword evidence="3" id="KW-1185">Reference proteome</keyword>
<evidence type="ECO:0000256" key="1">
    <source>
        <dbReference type="SAM" id="MobiDB-lite"/>
    </source>
</evidence>
<organism evidence="2 3">
    <name type="scientific">Forsythia ovata</name>
    <dbReference type="NCBI Taxonomy" id="205694"/>
    <lineage>
        <taxon>Eukaryota</taxon>
        <taxon>Viridiplantae</taxon>
        <taxon>Streptophyta</taxon>
        <taxon>Embryophyta</taxon>
        <taxon>Tracheophyta</taxon>
        <taxon>Spermatophyta</taxon>
        <taxon>Magnoliopsida</taxon>
        <taxon>eudicotyledons</taxon>
        <taxon>Gunneridae</taxon>
        <taxon>Pentapetalae</taxon>
        <taxon>asterids</taxon>
        <taxon>lamiids</taxon>
        <taxon>Lamiales</taxon>
        <taxon>Oleaceae</taxon>
        <taxon>Forsythieae</taxon>
        <taxon>Forsythia</taxon>
    </lineage>
</organism>
<dbReference type="Proteomes" id="UP001604277">
    <property type="component" value="Unassembled WGS sequence"/>
</dbReference>
<feature type="compositionally biased region" description="Polar residues" evidence="1">
    <location>
        <begin position="365"/>
        <end position="380"/>
    </location>
</feature>
<name>A0ABD1UXA3_9LAMI</name>
<accession>A0ABD1UXA3</accession>
<evidence type="ECO:0000313" key="3">
    <source>
        <dbReference type="Proteomes" id="UP001604277"/>
    </source>
</evidence>
<reference evidence="3" key="1">
    <citation type="submission" date="2024-07" db="EMBL/GenBank/DDBJ databases">
        <title>Two chromosome-level genome assemblies of Korean endemic species Abeliophyllum distichum and Forsythia ovata (Oleaceae).</title>
        <authorList>
            <person name="Jang H."/>
        </authorList>
    </citation>
    <scope>NUCLEOTIDE SEQUENCE [LARGE SCALE GENOMIC DNA]</scope>
</reference>
<proteinExistence type="predicted"/>
<dbReference type="EMBL" id="JBFOLJ010000006">
    <property type="protein sequence ID" value="KAL2529328.1"/>
    <property type="molecule type" value="Genomic_DNA"/>
</dbReference>
<gene>
    <name evidence="2" type="ORF">Fot_21929</name>
</gene>